<accession>A0ABQ2SGI6</accession>
<dbReference type="Proteomes" id="UP000620633">
    <property type="component" value="Unassembled WGS sequence"/>
</dbReference>
<evidence type="ECO:0000256" key="2">
    <source>
        <dbReference type="SAM" id="Phobius"/>
    </source>
</evidence>
<feature type="transmembrane region" description="Helical" evidence="2">
    <location>
        <begin position="260"/>
        <end position="280"/>
    </location>
</feature>
<evidence type="ECO:0000256" key="3">
    <source>
        <dbReference type="SAM" id="SignalP"/>
    </source>
</evidence>
<keyword evidence="2" id="KW-0812">Transmembrane</keyword>
<keyword evidence="3" id="KW-0732">Signal</keyword>
<dbReference type="EMBL" id="BMQO01000007">
    <property type="protein sequence ID" value="GGS27997.1"/>
    <property type="molecule type" value="Genomic_DNA"/>
</dbReference>
<evidence type="ECO:0000313" key="4">
    <source>
        <dbReference type="EMBL" id="GGS27997.1"/>
    </source>
</evidence>
<gene>
    <name evidence="4" type="ORF">GCM10008961_19520</name>
</gene>
<keyword evidence="2" id="KW-0472">Membrane</keyword>
<organism evidence="4 5">
    <name type="scientific">Deinococcus knuensis</name>
    <dbReference type="NCBI Taxonomy" id="1837380"/>
    <lineage>
        <taxon>Bacteria</taxon>
        <taxon>Thermotogati</taxon>
        <taxon>Deinococcota</taxon>
        <taxon>Deinococci</taxon>
        <taxon>Deinococcales</taxon>
        <taxon>Deinococcaceae</taxon>
        <taxon>Deinococcus</taxon>
    </lineage>
</organism>
<reference evidence="5" key="1">
    <citation type="journal article" date="2019" name="Int. J. Syst. Evol. Microbiol.">
        <title>The Global Catalogue of Microorganisms (GCM) 10K type strain sequencing project: providing services to taxonomists for standard genome sequencing and annotation.</title>
        <authorList>
            <consortium name="The Broad Institute Genomics Platform"/>
            <consortium name="The Broad Institute Genome Sequencing Center for Infectious Disease"/>
            <person name="Wu L."/>
            <person name="Ma J."/>
        </authorList>
    </citation>
    <scope>NUCLEOTIDE SEQUENCE [LARGE SCALE GENOMIC DNA]</scope>
    <source>
        <strain evidence="5">JCM 31406</strain>
    </source>
</reference>
<feature type="signal peptide" evidence="3">
    <location>
        <begin position="1"/>
        <end position="18"/>
    </location>
</feature>
<feature type="chain" id="PRO_5046384092" description="VWA domain-containing protein" evidence="3">
    <location>
        <begin position="19"/>
        <end position="409"/>
    </location>
</feature>
<keyword evidence="2" id="KW-1133">Transmembrane helix</keyword>
<feature type="region of interest" description="Disordered" evidence="1">
    <location>
        <begin position="381"/>
        <end position="409"/>
    </location>
</feature>
<comment type="caution">
    <text evidence="4">The sequence shown here is derived from an EMBL/GenBank/DDBJ whole genome shotgun (WGS) entry which is preliminary data.</text>
</comment>
<proteinExistence type="predicted"/>
<evidence type="ECO:0008006" key="6">
    <source>
        <dbReference type="Google" id="ProtNLM"/>
    </source>
</evidence>
<dbReference type="RefSeq" id="WP_189101250.1">
    <property type="nucleotide sequence ID" value="NZ_BMQO01000007.1"/>
</dbReference>
<evidence type="ECO:0000256" key="1">
    <source>
        <dbReference type="SAM" id="MobiDB-lite"/>
    </source>
</evidence>
<name>A0ABQ2SGI6_9DEIO</name>
<keyword evidence="5" id="KW-1185">Reference proteome</keyword>
<evidence type="ECO:0000313" key="5">
    <source>
        <dbReference type="Proteomes" id="UP000620633"/>
    </source>
</evidence>
<protein>
    <recommendedName>
        <fullName evidence="6">VWA domain-containing protein</fullName>
    </recommendedName>
</protein>
<sequence length="409" mass="44048">MKSRYLLPSLLLFGAAQATAPAANTTLLNEQAERLYREIETAVKTAGGDLNQQHLHLAVAFSTGHFARDPRMAEAARVIASDLAEQHLVDGDQLSSYAWEQRLWPHAGEALNPLKITRDRTALRESFQNLWPRTPQAGSEGGHDTEAVIVELAQRFEGQSDTVVVLLTNTAASSAGRAGERTIGENDPDYVSALTRWTRVRTNTTGATLSLPFGEGNRTLDAVILTPREFSGAALSRPRAELLTQQTDAPTPQPARRIPWLPILLGLAAAAVIAGVILWLRNRDNSPSAPLTLHIAGRAFPLTDSRDGDVICTVVGPGYPIPPSSAQYVTLGAGLPAIKFLTVTRSAAGLKVTPDLDVTIEGDAPTPIPADRDAEYTLNLKGRAPSKPNLPPRPYQTTLTLALRPEEQP</sequence>